<feature type="region of interest" description="Disordered" evidence="1">
    <location>
        <begin position="195"/>
        <end position="215"/>
    </location>
</feature>
<keyword evidence="5" id="KW-1185">Reference proteome</keyword>
<keyword evidence="2" id="KW-0472">Membrane</keyword>
<organism evidence="4 5">
    <name type="scientific">Mumia flava</name>
    <dbReference type="NCBI Taxonomy" id="1348852"/>
    <lineage>
        <taxon>Bacteria</taxon>
        <taxon>Bacillati</taxon>
        <taxon>Actinomycetota</taxon>
        <taxon>Actinomycetes</taxon>
        <taxon>Propionibacteriales</taxon>
        <taxon>Nocardioidaceae</taxon>
        <taxon>Mumia</taxon>
    </lineage>
</organism>
<feature type="chain" id="PRO_5038684536" description="Htaa protein" evidence="3">
    <location>
        <begin position="28"/>
        <end position="373"/>
    </location>
</feature>
<feature type="transmembrane region" description="Helical" evidence="2">
    <location>
        <begin position="339"/>
        <end position="358"/>
    </location>
</feature>
<accession>A0A0B2BIA9</accession>
<evidence type="ECO:0000313" key="5">
    <source>
        <dbReference type="Proteomes" id="UP000230842"/>
    </source>
</evidence>
<gene>
    <name evidence="4" type="ORF">CLV56_2741</name>
</gene>
<dbReference type="Proteomes" id="UP000230842">
    <property type="component" value="Unassembled WGS sequence"/>
</dbReference>
<dbReference type="RefSeq" id="WP_039352682.1">
    <property type="nucleotide sequence ID" value="NZ_PGEZ01000001.1"/>
</dbReference>
<comment type="caution">
    <text evidence="4">The sequence shown here is derived from an EMBL/GenBank/DDBJ whole genome shotgun (WGS) entry which is preliminary data.</text>
</comment>
<proteinExistence type="predicted"/>
<reference evidence="4 5" key="1">
    <citation type="submission" date="2017-11" db="EMBL/GenBank/DDBJ databases">
        <title>Genomic Encyclopedia of Archaeal and Bacterial Type Strains, Phase II (KMG-II): From Individual Species to Whole Genera.</title>
        <authorList>
            <person name="Goeker M."/>
        </authorList>
    </citation>
    <scope>NUCLEOTIDE SEQUENCE [LARGE SCALE GENOMIC DNA]</scope>
    <source>
        <strain evidence="4 5">DSM 27763</strain>
    </source>
</reference>
<sequence length="373" mass="36296">MNRTRTPARLLTAAVLVLAGLSPVVLAGSAQGAARVTVTNTDGGSTASASGPTTLAVSGRGFQAVKGGAGGIYVAFGWVSDPTGGSWAPSRGGSSGTDYRYVPDSRDASNAGHQRFVAFPGAETASSANDVMSGSGGWSVTVSVPGPRFTSVDASGSSVEVDCTQVTCGVITIGAHGITNANNETFTPVTFSGTASGGSASAGSETDGGSAAATAVPTEAATVAPKPAGKPKVAVDRSTAAVGRVLAFTGSGFTPGEQVVAVLDDGVAAVGPLGAGASGEIAGVLQLPAGIEPGTHVLRLTGAASGAAPEIAFAVAPATVETEVTETAAADTGPTTASWLFLAAGAALLLGALVVAVLRVRRSRRPRLQAGAH</sequence>
<name>A0A0B2BIA9_9ACTN</name>
<evidence type="ECO:0000256" key="2">
    <source>
        <dbReference type="SAM" id="Phobius"/>
    </source>
</evidence>
<evidence type="ECO:0000256" key="3">
    <source>
        <dbReference type="SAM" id="SignalP"/>
    </source>
</evidence>
<dbReference type="EMBL" id="PGEZ01000001">
    <property type="protein sequence ID" value="PJJ58490.1"/>
    <property type="molecule type" value="Genomic_DNA"/>
</dbReference>
<dbReference type="AlphaFoldDB" id="A0A0B2BIA9"/>
<protein>
    <recommendedName>
        <fullName evidence="6">Htaa protein</fullName>
    </recommendedName>
</protein>
<keyword evidence="3" id="KW-0732">Signal</keyword>
<dbReference type="OrthoDB" id="4775562at2"/>
<evidence type="ECO:0000313" key="4">
    <source>
        <dbReference type="EMBL" id="PJJ58490.1"/>
    </source>
</evidence>
<keyword evidence="2" id="KW-0812">Transmembrane</keyword>
<evidence type="ECO:0008006" key="6">
    <source>
        <dbReference type="Google" id="ProtNLM"/>
    </source>
</evidence>
<feature type="signal peptide" evidence="3">
    <location>
        <begin position="1"/>
        <end position="27"/>
    </location>
</feature>
<evidence type="ECO:0000256" key="1">
    <source>
        <dbReference type="SAM" id="MobiDB-lite"/>
    </source>
</evidence>
<keyword evidence="2" id="KW-1133">Transmembrane helix</keyword>